<evidence type="ECO:0000313" key="2">
    <source>
        <dbReference type="Proteomes" id="UP000041595"/>
    </source>
</evidence>
<dbReference type="AlphaFoldDB" id="A0A0T9UMW3"/>
<organism evidence="1 2">
    <name type="scientific">Yersinia aldovae</name>
    <dbReference type="NCBI Taxonomy" id="29483"/>
    <lineage>
        <taxon>Bacteria</taxon>
        <taxon>Pseudomonadati</taxon>
        <taxon>Pseudomonadota</taxon>
        <taxon>Gammaproteobacteria</taxon>
        <taxon>Enterobacterales</taxon>
        <taxon>Yersiniaceae</taxon>
        <taxon>Yersinia</taxon>
    </lineage>
</organism>
<dbReference type="EMBL" id="CQEJ01000021">
    <property type="protein sequence ID" value="CNL54075.1"/>
    <property type="molecule type" value="Genomic_DNA"/>
</dbReference>
<gene>
    <name evidence="1" type="ORF">ERS137965_03332</name>
</gene>
<evidence type="ECO:0000313" key="1">
    <source>
        <dbReference type="EMBL" id="CNL54075.1"/>
    </source>
</evidence>
<dbReference type="RefSeq" id="WP_004705517.1">
    <property type="nucleotide sequence ID" value="NZ_CQEJ01000021.1"/>
</dbReference>
<proteinExistence type="predicted"/>
<sequence>MVRNEFCKVDSLGFPKFTGTDLLRYKLLPKNMHFVTGEYYLWAYKASYLTYHKNLIINVAKEENIPVLLLAGVAVSEVGGMPDRLKSAGVLQFRQFIIDTIKQDNTSSNSTSVGLIAMQIRVVAETIGLDPSTLTMLQQHKLADCLLSDSFNIKVVAKHLKSLILFDNQKIINTSNLTDEQIILAGSRYNRGIERHKDDFVKSIEAPVGSSVREYSSYGRRIIEKKSTIYKILGIE</sequence>
<accession>A0A0T9UMW3</accession>
<dbReference type="Proteomes" id="UP000041595">
    <property type="component" value="Unassembled WGS sequence"/>
</dbReference>
<dbReference type="Gene3D" id="1.10.530.10">
    <property type="match status" value="1"/>
</dbReference>
<dbReference type="eggNOG" id="COG0741">
    <property type="taxonomic scope" value="Bacteria"/>
</dbReference>
<name>A0A0T9UMW3_YERAL</name>
<protein>
    <submittedName>
        <fullName evidence="1">Uncharacterized protein</fullName>
    </submittedName>
</protein>
<reference evidence="1 2" key="1">
    <citation type="submission" date="2015-03" db="EMBL/GenBank/DDBJ databases">
        <authorList>
            <person name="Murphy D."/>
        </authorList>
    </citation>
    <scope>NUCLEOTIDE SEQUENCE [LARGE SCALE GENOMIC DNA]</scope>
    <source>
        <strain evidence="1 2">IP06005</strain>
    </source>
</reference>